<proteinExistence type="predicted"/>
<accession>A0A369JUU0</accession>
<dbReference type="EMBL" id="LUEZ02000040">
    <property type="protein sequence ID" value="RDB25548.1"/>
    <property type="molecule type" value="Genomic_DNA"/>
</dbReference>
<sequence length="174" mass="19687">MPEITFQDGYTVYSDIDIKRVYLPTQRYEAGMRNLAVFAESNPQDSECLELNASLKVCKCPIKSKRPNKFTREIQRIRTSLTDDPSCGSTELLDVFIATIRNAIQDIKEKDDIHKVEANILKAQRAAQIFPWPTKVDDPPYGADETRLHGCLPPQCPSYSVYMVPSRLVTTSST</sequence>
<protein>
    <submittedName>
        <fullName evidence="1">Uncharacterized protein</fullName>
    </submittedName>
</protein>
<name>A0A369JUU0_HYPMA</name>
<evidence type="ECO:0000313" key="2">
    <source>
        <dbReference type="Proteomes" id="UP000076154"/>
    </source>
</evidence>
<dbReference type="Proteomes" id="UP000076154">
    <property type="component" value="Unassembled WGS sequence"/>
</dbReference>
<dbReference type="AlphaFoldDB" id="A0A369JUU0"/>
<gene>
    <name evidence="1" type="ORF">Hypma_006520</name>
</gene>
<keyword evidence="2" id="KW-1185">Reference proteome</keyword>
<reference evidence="1" key="1">
    <citation type="submission" date="2018-04" db="EMBL/GenBank/DDBJ databases">
        <title>Whole genome sequencing of Hypsizygus marmoreus.</title>
        <authorList>
            <person name="Choi I.-G."/>
            <person name="Min B."/>
            <person name="Kim J.-G."/>
            <person name="Kim S."/>
            <person name="Oh Y.-L."/>
            <person name="Kong W.-S."/>
            <person name="Park H."/>
            <person name="Jeong J."/>
            <person name="Song E.-S."/>
        </authorList>
    </citation>
    <scope>NUCLEOTIDE SEQUENCE [LARGE SCALE GENOMIC DNA]</scope>
    <source>
        <strain evidence="1">51987-8</strain>
    </source>
</reference>
<dbReference type="InParanoid" id="A0A369JUU0"/>
<organism evidence="1 2">
    <name type="scientific">Hypsizygus marmoreus</name>
    <name type="common">White beech mushroom</name>
    <name type="synonym">Agaricus marmoreus</name>
    <dbReference type="NCBI Taxonomy" id="39966"/>
    <lineage>
        <taxon>Eukaryota</taxon>
        <taxon>Fungi</taxon>
        <taxon>Dikarya</taxon>
        <taxon>Basidiomycota</taxon>
        <taxon>Agaricomycotina</taxon>
        <taxon>Agaricomycetes</taxon>
        <taxon>Agaricomycetidae</taxon>
        <taxon>Agaricales</taxon>
        <taxon>Tricholomatineae</taxon>
        <taxon>Lyophyllaceae</taxon>
        <taxon>Hypsizygus</taxon>
    </lineage>
</organism>
<comment type="caution">
    <text evidence="1">The sequence shown here is derived from an EMBL/GenBank/DDBJ whole genome shotgun (WGS) entry which is preliminary data.</text>
</comment>
<evidence type="ECO:0000313" key="1">
    <source>
        <dbReference type="EMBL" id="RDB25548.1"/>
    </source>
</evidence>